<proteinExistence type="inferred from homology"/>
<dbReference type="EMBL" id="DXHS01000040">
    <property type="protein sequence ID" value="HIW02153.1"/>
    <property type="molecule type" value="Genomic_DNA"/>
</dbReference>
<dbReference type="SUPFAM" id="SSF53649">
    <property type="entry name" value="Alkaline phosphatase-like"/>
    <property type="match status" value="1"/>
</dbReference>
<dbReference type="PANTHER" id="PTHR31209:SF4">
    <property type="entry name" value="2,3-BISPHOSPHOGLYCERATE-INDEPENDENT PHOSPHOGLYCERATE MUTASE"/>
    <property type="match status" value="1"/>
</dbReference>
<keyword evidence="6 8" id="KW-0413">Isomerase</keyword>
<dbReference type="PANTHER" id="PTHR31209">
    <property type="entry name" value="COFACTOR-INDEPENDENT PHOSPHOGLYCERATE MUTASE"/>
    <property type="match status" value="1"/>
</dbReference>
<evidence type="ECO:0000256" key="2">
    <source>
        <dbReference type="ARBA" id="ARBA00002315"/>
    </source>
</evidence>
<keyword evidence="5" id="KW-0324">Glycolysis</keyword>
<comment type="similarity">
    <text evidence="4">Belongs to the BPG-independent phosphoglycerate mutase family. A-PGAM subfamily.</text>
</comment>
<dbReference type="GO" id="GO:0046872">
    <property type="term" value="F:metal ion binding"/>
    <property type="evidence" value="ECO:0007669"/>
    <property type="project" value="InterPro"/>
</dbReference>
<comment type="caution">
    <text evidence="8">The sequence shown here is derived from an EMBL/GenBank/DDBJ whole genome shotgun (WGS) entry which is preliminary data.</text>
</comment>
<dbReference type="Pfam" id="PF01676">
    <property type="entry name" value="Metalloenzyme"/>
    <property type="match status" value="1"/>
</dbReference>
<dbReference type="NCBIfam" id="NF003242">
    <property type="entry name" value="PRK04200.1"/>
    <property type="match status" value="1"/>
</dbReference>
<dbReference type="EC" id="5.4.2.12" evidence="8"/>
<reference evidence="8" key="2">
    <citation type="submission" date="2021-04" db="EMBL/GenBank/DDBJ databases">
        <authorList>
            <person name="Gilroy R."/>
        </authorList>
    </citation>
    <scope>NUCLEOTIDE SEQUENCE</scope>
    <source>
        <strain evidence="8">12435</strain>
    </source>
</reference>
<dbReference type="NCBIfam" id="TIGR00306">
    <property type="entry name" value="apgM"/>
    <property type="match status" value="1"/>
</dbReference>
<dbReference type="CDD" id="cd16011">
    <property type="entry name" value="iPGM_like"/>
    <property type="match status" value="1"/>
</dbReference>
<dbReference type="NCBIfam" id="TIGR02535">
    <property type="entry name" value="hyp_Hser_kinase"/>
    <property type="match status" value="1"/>
</dbReference>
<evidence type="ECO:0000313" key="9">
    <source>
        <dbReference type="Proteomes" id="UP000823990"/>
    </source>
</evidence>
<name>A0A9D1PZI1_9FIRM</name>
<reference evidence="8" key="1">
    <citation type="journal article" date="2021" name="PeerJ">
        <title>Extensive microbial diversity within the chicken gut microbiome revealed by metagenomics and culture.</title>
        <authorList>
            <person name="Gilroy R."/>
            <person name="Ravi A."/>
            <person name="Getino M."/>
            <person name="Pursley I."/>
            <person name="Horton D.L."/>
            <person name="Alikhan N.F."/>
            <person name="Baker D."/>
            <person name="Gharbi K."/>
            <person name="Hall N."/>
            <person name="Watson M."/>
            <person name="Adriaenssens E.M."/>
            <person name="Foster-Nyarko E."/>
            <person name="Jarju S."/>
            <person name="Secka A."/>
            <person name="Antonio M."/>
            <person name="Oren A."/>
            <person name="Chaudhuri R.R."/>
            <person name="La Ragione R."/>
            <person name="Hildebrand F."/>
            <person name="Pallen M.J."/>
        </authorList>
    </citation>
    <scope>NUCLEOTIDE SEQUENCE</scope>
    <source>
        <strain evidence="8">12435</strain>
    </source>
</reference>
<dbReference type="InterPro" id="IPR017850">
    <property type="entry name" value="Alkaline_phosphatase_core_sf"/>
</dbReference>
<sequence>MKYIVILGDGWADYPDENGQTPLSLANKPNIDMIARKSVCGLTKTVPDGMKPGSDVANMAVMGYDPAKYYTGRSPLEAASMGIELGPDDVTYRCNLVTLSGSGDYADLTMKDYSAGEIDTKTAAELIDVLVRSGIVPKGCELHAGVSYRHCLVRRGGRTGALLTPPHDISGKPVKDYLPKGEYADELLDFQDKSRFVLVRTDLNTSRILRGKNPATSCWLWGEGTRPSFTPFEKLHGLKGAVISAVDLVKGIGIVAGMDSIDVEGACGTINTNFAGKAAAALEAIKTHDYVYIHMEAPDECGHQGDKAGKIKSIELIDSLVVGPIYEEMTRRGERFKLLITPDHPTPLSLRTHVSDPVPFVMYDSGKEVNGIETYNEGLVKTTRVYYPSGVDMFEAFIKV</sequence>
<dbReference type="InterPro" id="IPR004456">
    <property type="entry name" value="Pglycerate_mutase_ApgM"/>
</dbReference>
<dbReference type="InterPro" id="IPR023665">
    <property type="entry name" value="ApgAM_prokaryotes"/>
</dbReference>
<dbReference type="Pfam" id="PF10143">
    <property type="entry name" value="PhosphMutase"/>
    <property type="match status" value="1"/>
</dbReference>
<evidence type="ECO:0000256" key="4">
    <source>
        <dbReference type="ARBA" id="ARBA00005524"/>
    </source>
</evidence>
<evidence type="ECO:0000256" key="1">
    <source>
        <dbReference type="ARBA" id="ARBA00000370"/>
    </source>
</evidence>
<evidence type="ECO:0000259" key="7">
    <source>
        <dbReference type="Pfam" id="PF01676"/>
    </source>
</evidence>
<comment type="pathway">
    <text evidence="3">Carbohydrate degradation.</text>
</comment>
<protein>
    <submittedName>
        <fullName evidence="8">Cofactor-independent phosphoglycerate mutase</fullName>
        <ecNumber evidence="8">5.4.2.12</ecNumber>
    </submittedName>
</protein>
<gene>
    <name evidence="8" type="ORF">H9892_02310</name>
</gene>
<dbReference type="AlphaFoldDB" id="A0A9D1PZI1"/>
<dbReference type="PIRSF" id="PIRSF006392">
    <property type="entry name" value="IPGAM_arch"/>
    <property type="match status" value="1"/>
</dbReference>
<evidence type="ECO:0000256" key="6">
    <source>
        <dbReference type="ARBA" id="ARBA00023235"/>
    </source>
</evidence>
<organism evidence="8 9">
    <name type="scientific">Candidatus Protoclostridium stercorigallinarum</name>
    <dbReference type="NCBI Taxonomy" id="2838741"/>
    <lineage>
        <taxon>Bacteria</taxon>
        <taxon>Bacillati</taxon>
        <taxon>Bacillota</taxon>
        <taxon>Clostridia</taxon>
        <taxon>Candidatus Protoclostridium</taxon>
    </lineage>
</organism>
<dbReference type="Proteomes" id="UP000823990">
    <property type="component" value="Unassembled WGS sequence"/>
</dbReference>
<dbReference type="GO" id="GO:0004619">
    <property type="term" value="F:phosphoglycerate mutase activity"/>
    <property type="evidence" value="ECO:0007669"/>
    <property type="project" value="UniProtKB-EC"/>
</dbReference>
<evidence type="ECO:0000256" key="5">
    <source>
        <dbReference type="ARBA" id="ARBA00023152"/>
    </source>
</evidence>
<feature type="domain" description="Metalloenzyme" evidence="7">
    <location>
        <begin position="1"/>
        <end position="379"/>
    </location>
</feature>
<dbReference type="Gene3D" id="3.40.720.10">
    <property type="entry name" value="Alkaline Phosphatase, subunit A"/>
    <property type="match status" value="2"/>
</dbReference>
<evidence type="ECO:0000313" key="8">
    <source>
        <dbReference type="EMBL" id="HIW02153.1"/>
    </source>
</evidence>
<comment type="catalytic activity">
    <reaction evidence="1">
        <text>(2R)-2-phosphoglycerate = (2R)-3-phosphoglycerate</text>
        <dbReference type="Rhea" id="RHEA:15901"/>
        <dbReference type="ChEBI" id="CHEBI:58272"/>
        <dbReference type="ChEBI" id="CHEBI:58289"/>
        <dbReference type="EC" id="5.4.2.12"/>
    </reaction>
</comment>
<accession>A0A9D1PZI1</accession>
<dbReference type="InterPro" id="IPR006124">
    <property type="entry name" value="Metalloenzyme"/>
</dbReference>
<evidence type="ECO:0000256" key="3">
    <source>
        <dbReference type="ARBA" id="ARBA00004921"/>
    </source>
</evidence>
<comment type="function">
    <text evidence="2">Catalyzes the interconversion of 2-phosphoglycerate and 3-phosphoglycerate.</text>
</comment>
<dbReference type="GO" id="GO:0006096">
    <property type="term" value="P:glycolytic process"/>
    <property type="evidence" value="ECO:0007669"/>
    <property type="project" value="UniProtKB-KW"/>
</dbReference>